<dbReference type="InterPro" id="IPR001173">
    <property type="entry name" value="Glyco_trans_2-like"/>
</dbReference>
<dbReference type="PANTHER" id="PTHR43685:SF2">
    <property type="entry name" value="GLYCOSYLTRANSFERASE 2-LIKE DOMAIN-CONTAINING PROTEIN"/>
    <property type="match status" value="1"/>
</dbReference>
<dbReference type="AlphaFoldDB" id="A0A6A1Z7I7"/>
<dbReference type="CDD" id="cd04185">
    <property type="entry name" value="GT_2_like_b"/>
    <property type="match status" value="1"/>
</dbReference>
<dbReference type="PANTHER" id="PTHR43685">
    <property type="entry name" value="GLYCOSYLTRANSFERASE"/>
    <property type="match status" value="1"/>
</dbReference>
<dbReference type="Gene3D" id="3.90.550.10">
    <property type="entry name" value="Spore Coat Polysaccharide Biosynthesis Protein SpsA, Chain A"/>
    <property type="match status" value="1"/>
</dbReference>
<feature type="domain" description="Glycosyltransferase 2-like" evidence="1">
    <location>
        <begin position="7"/>
        <end position="108"/>
    </location>
</feature>
<accession>A0A6A1Z7I7</accession>
<name>A0A6A1Z7I7_9LACO</name>
<keyword evidence="2" id="KW-0808">Transferase</keyword>
<proteinExistence type="predicted"/>
<evidence type="ECO:0000313" key="2">
    <source>
        <dbReference type="EMBL" id="KAB1977435.1"/>
    </source>
</evidence>
<dbReference type="InterPro" id="IPR050834">
    <property type="entry name" value="Glycosyltransf_2"/>
</dbReference>
<dbReference type="Proteomes" id="UP000430323">
    <property type="component" value="Unassembled WGS sequence"/>
</dbReference>
<dbReference type="InterPro" id="IPR029044">
    <property type="entry name" value="Nucleotide-diphossugar_trans"/>
</dbReference>
<reference evidence="2 3" key="1">
    <citation type="submission" date="2019-09" db="EMBL/GenBank/DDBJ databases">
        <title>Investigation of probiotic properties of different lactic acid bacteria.</title>
        <authorList>
            <person name="Jaomanjaka F."/>
            <person name="Blanc P."/>
        </authorList>
    </citation>
    <scope>NUCLEOTIDE SEQUENCE [LARGE SCALE GENOMIC DNA]</scope>
    <source>
        <strain evidence="2 3">BIO6272</strain>
    </source>
</reference>
<gene>
    <name evidence="2" type="ORF">F8251_03230</name>
</gene>
<dbReference type="GO" id="GO:0016740">
    <property type="term" value="F:transferase activity"/>
    <property type="evidence" value="ECO:0007669"/>
    <property type="project" value="UniProtKB-KW"/>
</dbReference>
<dbReference type="SUPFAM" id="SSF53448">
    <property type="entry name" value="Nucleotide-diphospho-sugar transferases"/>
    <property type="match status" value="1"/>
</dbReference>
<organism evidence="2 3">
    <name type="scientific">Lactobacillus crispatus</name>
    <dbReference type="NCBI Taxonomy" id="47770"/>
    <lineage>
        <taxon>Bacteria</taxon>
        <taxon>Bacillati</taxon>
        <taxon>Bacillota</taxon>
        <taxon>Bacilli</taxon>
        <taxon>Lactobacillales</taxon>
        <taxon>Lactobacillaceae</taxon>
        <taxon>Lactobacillus</taxon>
    </lineage>
</organism>
<dbReference type="EMBL" id="WBOB01000010">
    <property type="protein sequence ID" value="KAB1977435.1"/>
    <property type="molecule type" value="Genomic_DNA"/>
</dbReference>
<evidence type="ECO:0000259" key="1">
    <source>
        <dbReference type="Pfam" id="PF00535"/>
    </source>
</evidence>
<protein>
    <submittedName>
        <fullName evidence="2">Glycosyltransferase</fullName>
    </submittedName>
</protein>
<sequence>MKKVAAIVVTYNRKKLLLENIKALLAQTYRNLDILIIDNCSTDGTKDAIQEYIKNKSIIYVNTGSNLGGAGGFQYGIKYASKNNYDNVWVMDDDCIPTPTALEELMKADKYLKENYGYLSSKTLWKDGKICTMNVQRKNLIKNITDFSKPLIQCTMASFVSLLIPTYIVKKVGLPIKEFFIWTDDWEYTRRISKHYKCYVVSKSIVNHKSASNIGANIATDSVNRIDRYHYLYRNDVYLYRREGIRGFLYESARLTDHSLRVIFKAKNNKLKRLRMIFVGTKDGLSFRPQIEYITNRKY</sequence>
<dbReference type="Pfam" id="PF00535">
    <property type="entry name" value="Glycos_transf_2"/>
    <property type="match status" value="1"/>
</dbReference>
<evidence type="ECO:0000313" key="3">
    <source>
        <dbReference type="Proteomes" id="UP000430323"/>
    </source>
</evidence>
<dbReference type="RefSeq" id="WP_151495216.1">
    <property type="nucleotide sequence ID" value="NZ_JBBOJP010000100.1"/>
</dbReference>
<comment type="caution">
    <text evidence="2">The sequence shown here is derived from an EMBL/GenBank/DDBJ whole genome shotgun (WGS) entry which is preliminary data.</text>
</comment>